<dbReference type="CDD" id="cd00156">
    <property type="entry name" value="REC"/>
    <property type="match status" value="1"/>
</dbReference>
<keyword evidence="5" id="KW-1185">Reference proteome</keyword>
<dbReference type="Proteomes" id="UP000326202">
    <property type="component" value="Chromosome"/>
</dbReference>
<dbReference type="InterPro" id="IPR001789">
    <property type="entry name" value="Sig_transdc_resp-reg_receiver"/>
</dbReference>
<sequence>MQDILVVDDDPSFADYITTLLRRDGYSVTCVDSGEKALEHLAEHPCRVVITDVLMPDMDGIELLREIGQRGLDIAVIGITGGDQDMNSLVSRLFDAMGAAFVAMKPIEPQKFLARLAYHAGRNGGDPAAPYLDGTSILRFRRP</sequence>
<dbReference type="PROSITE" id="PS50110">
    <property type="entry name" value="RESPONSE_REGULATORY"/>
    <property type="match status" value="1"/>
</dbReference>
<evidence type="ECO:0000259" key="3">
    <source>
        <dbReference type="PROSITE" id="PS50110"/>
    </source>
</evidence>
<dbReference type="GO" id="GO:0000160">
    <property type="term" value="P:phosphorelay signal transduction system"/>
    <property type="evidence" value="ECO:0007669"/>
    <property type="project" value="InterPro"/>
</dbReference>
<evidence type="ECO:0000256" key="1">
    <source>
        <dbReference type="ARBA" id="ARBA00022553"/>
    </source>
</evidence>
<accession>A0A5J6MTP7</accession>
<dbReference type="Gene3D" id="3.40.50.2300">
    <property type="match status" value="1"/>
</dbReference>
<evidence type="ECO:0000313" key="5">
    <source>
        <dbReference type="Proteomes" id="UP000326202"/>
    </source>
</evidence>
<organism evidence="4 5">
    <name type="scientific">Hypericibacter terrae</name>
    <dbReference type="NCBI Taxonomy" id="2602015"/>
    <lineage>
        <taxon>Bacteria</taxon>
        <taxon>Pseudomonadati</taxon>
        <taxon>Pseudomonadota</taxon>
        <taxon>Alphaproteobacteria</taxon>
        <taxon>Rhodospirillales</taxon>
        <taxon>Dongiaceae</taxon>
        <taxon>Hypericibacter</taxon>
    </lineage>
</organism>
<keyword evidence="1 2" id="KW-0597">Phosphoprotein</keyword>
<dbReference type="KEGG" id="htq:FRZ44_47130"/>
<reference evidence="4 5" key="1">
    <citation type="submission" date="2019-08" db="EMBL/GenBank/DDBJ databases">
        <title>Hyperibacter terrae gen. nov., sp. nov. and Hyperibacter viscosus sp. nov., two new members in the family Rhodospirillaceae isolated from the rhizosphere of Hypericum perforatum.</title>
        <authorList>
            <person name="Noviana Z."/>
        </authorList>
    </citation>
    <scope>NUCLEOTIDE SEQUENCE [LARGE SCALE GENOMIC DNA]</scope>
    <source>
        <strain evidence="4 5">R5913</strain>
    </source>
</reference>
<proteinExistence type="predicted"/>
<protein>
    <submittedName>
        <fullName evidence="4">Transcriptional regulator</fullName>
    </submittedName>
</protein>
<evidence type="ECO:0000313" key="4">
    <source>
        <dbReference type="EMBL" id="QEX19400.1"/>
    </source>
</evidence>
<dbReference type="EMBL" id="CP042906">
    <property type="protein sequence ID" value="QEX19400.1"/>
    <property type="molecule type" value="Genomic_DNA"/>
</dbReference>
<gene>
    <name evidence="4" type="ORF">FRZ44_47130</name>
</gene>
<evidence type="ECO:0000256" key="2">
    <source>
        <dbReference type="PROSITE-ProRule" id="PRU00169"/>
    </source>
</evidence>
<name>A0A5J6MTP7_9PROT</name>
<dbReference type="InterPro" id="IPR050595">
    <property type="entry name" value="Bact_response_regulator"/>
</dbReference>
<feature type="domain" description="Response regulatory" evidence="3">
    <location>
        <begin position="3"/>
        <end position="120"/>
    </location>
</feature>
<dbReference type="PANTHER" id="PTHR44591">
    <property type="entry name" value="STRESS RESPONSE REGULATOR PROTEIN 1"/>
    <property type="match status" value="1"/>
</dbReference>
<dbReference type="Pfam" id="PF00072">
    <property type="entry name" value="Response_reg"/>
    <property type="match status" value="1"/>
</dbReference>
<dbReference type="SMART" id="SM00448">
    <property type="entry name" value="REC"/>
    <property type="match status" value="1"/>
</dbReference>
<feature type="modified residue" description="4-aspartylphosphate" evidence="2">
    <location>
        <position position="52"/>
    </location>
</feature>
<dbReference type="InterPro" id="IPR011006">
    <property type="entry name" value="CheY-like_superfamily"/>
</dbReference>
<dbReference type="SUPFAM" id="SSF52172">
    <property type="entry name" value="CheY-like"/>
    <property type="match status" value="1"/>
</dbReference>
<dbReference type="AlphaFoldDB" id="A0A5J6MTP7"/>
<dbReference type="RefSeq" id="WP_191908267.1">
    <property type="nucleotide sequence ID" value="NZ_CP042906.1"/>
</dbReference>
<dbReference type="PANTHER" id="PTHR44591:SF3">
    <property type="entry name" value="RESPONSE REGULATORY DOMAIN-CONTAINING PROTEIN"/>
    <property type="match status" value="1"/>
</dbReference>